<dbReference type="PANTHER" id="PTHR11365">
    <property type="entry name" value="5-OXOPROLINASE RELATED"/>
    <property type="match status" value="1"/>
</dbReference>
<proteinExistence type="predicted"/>
<evidence type="ECO:0000259" key="3">
    <source>
        <dbReference type="Pfam" id="PF05378"/>
    </source>
</evidence>
<evidence type="ECO:0000313" key="4">
    <source>
        <dbReference type="EMBL" id="MDQ2070489.1"/>
    </source>
</evidence>
<evidence type="ECO:0000313" key="5">
    <source>
        <dbReference type="Proteomes" id="UP001239019"/>
    </source>
</evidence>
<evidence type="ECO:0000259" key="2">
    <source>
        <dbReference type="Pfam" id="PF01968"/>
    </source>
</evidence>
<protein>
    <submittedName>
        <fullName evidence="4">Hydantoinase/oxoprolinase family protein</fullName>
    </submittedName>
</protein>
<accession>A0ABU0W8X5</accession>
<feature type="region of interest" description="Disordered" evidence="1">
    <location>
        <begin position="582"/>
        <end position="621"/>
    </location>
</feature>
<feature type="domain" description="Hydantoinase A/oxoprolinase" evidence="2">
    <location>
        <begin position="191"/>
        <end position="471"/>
    </location>
</feature>
<name>A0ABU0W8X5_9GAMM</name>
<dbReference type="Pfam" id="PF01968">
    <property type="entry name" value="Hydantoinase_A"/>
    <property type="match status" value="1"/>
</dbReference>
<comment type="caution">
    <text evidence="4">The sequence shown here is derived from an EMBL/GenBank/DDBJ whole genome shotgun (WGS) entry which is preliminary data.</text>
</comment>
<dbReference type="PANTHER" id="PTHR11365:SF23">
    <property type="entry name" value="HYPOTHETICAL 5-OXOPROLINASE (EUROFUNG)-RELATED"/>
    <property type="match status" value="1"/>
</dbReference>
<keyword evidence="5" id="KW-1185">Reference proteome</keyword>
<gene>
    <name evidence="4" type="ORF">RBH19_11420</name>
</gene>
<dbReference type="EMBL" id="JAVDDT010000008">
    <property type="protein sequence ID" value="MDQ2070489.1"/>
    <property type="molecule type" value="Genomic_DNA"/>
</dbReference>
<feature type="domain" description="Hydantoinase/oxoprolinase N-terminal" evidence="3">
    <location>
        <begin position="3"/>
        <end position="170"/>
    </location>
</feature>
<dbReference type="RefSeq" id="WP_306728989.1">
    <property type="nucleotide sequence ID" value="NZ_JAVDDT010000008.1"/>
</dbReference>
<dbReference type="InterPro" id="IPR002821">
    <property type="entry name" value="Hydantoinase_A"/>
</dbReference>
<dbReference type="SUPFAM" id="SSF53067">
    <property type="entry name" value="Actin-like ATPase domain"/>
    <property type="match status" value="1"/>
</dbReference>
<dbReference type="Pfam" id="PF05378">
    <property type="entry name" value="Hydant_A_N"/>
    <property type="match status" value="1"/>
</dbReference>
<organism evidence="4 5">
    <name type="scientific">Natronospira bacteriovora</name>
    <dbReference type="NCBI Taxonomy" id="3069753"/>
    <lineage>
        <taxon>Bacteria</taxon>
        <taxon>Pseudomonadati</taxon>
        <taxon>Pseudomonadota</taxon>
        <taxon>Gammaproteobacteria</taxon>
        <taxon>Natronospirales</taxon>
        <taxon>Natronospiraceae</taxon>
        <taxon>Natronospira</taxon>
    </lineage>
</organism>
<reference evidence="4 5" key="1">
    <citation type="submission" date="2023-08" db="EMBL/GenBank/DDBJ databases">
        <title>Whole-genome sequencing of halo(alkali)philic microorganisms from hypersaline lakes.</title>
        <authorList>
            <person name="Sorokin D.Y."/>
            <person name="Abbas B."/>
            <person name="Merkel A.Y."/>
        </authorList>
    </citation>
    <scope>NUCLEOTIDE SEQUENCE [LARGE SCALE GENOMIC DNA]</scope>
    <source>
        <strain evidence="4 5">AB-CW4</strain>
    </source>
</reference>
<dbReference type="InterPro" id="IPR045079">
    <property type="entry name" value="Oxoprolinase-like"/>
</dbReference>
<sequence length="654" mass="68586">MILGIDTGGTFTDFVLLDEGRLRAHKVLSTPEAPERAILQGLEEMGLAGRRLRIAHGSTVATNAVLEGRGAKTAYVGNAGLEDVLLLGRQNRARLYDLTPPVDRGPLTDLPRFGVSARMDHQGRELSPVDGEELAGLAQKLRESGVEVVAVNLLFSFRDPAHEQAVRAALPDDLFISLSSDVLPEHREYERGMATWLNAYVGPKVADYIGRLAEGVGESRLQIMQSSGGLMDAAVAHQRAVHLLLSGPAGGLRGALEAGRRAGCERLMSFDMGGTSTDVSMLDGDIRLSDAGYITAGEGRLPVPVPMVDLHTIGAGGGSIARLDEGGVLRVGPQSAGADPGPACYGRGGTAATVTDANLILGRIPEAGFGGGLTLDVDAARRAMQPLAEAMNRDIEAAAEGVLAVVEEAMAGALRLISVERGQDPREFVLVSFGGAGGLHVCALAEKLGMNEALVPIHAGVLSALGMTVTAPARELSRSILQPLETLSADELTTAFETLEGQAREALVQDGVAAADIRFEHHLDLRYQGQSHALNLPWQASTSDAAFHQAHRRAYGHALDMPVELVNLRLSARGPAPALPEALPAAAESGQGAREPAGGAPGLSISREALPTTESRPGPLRITDAVGTTWVAAGWQARRDALGNIRLSRLNGAH</sequence>
<dbReference type="InterPro" id="IPR043129">
    <property type="entry name" value="ATPase_NBD"/>
</dbReference>
<evidence type="ECO:0000256" key="1">
    <source>
        <dbReference type="SAM" id="MobiDB-lite"/>
    </source>
</evidence>
<dbReference type="Proteomes" id="UP001239019">
    <property type="component" value="Unassembled WGS sequence"/>
</dbReference>
<dbReference type="InterPro" id="IPR008040">
    <property type="entry name" value="Hydant_A_N"/>
</dbReference>